<name>A0A6H1P5G6_PRIMG</name>
<dbReference type="EMBL" id="CP051128">
    <property type="protein sequence ID" value="QIZ08844.1"/>
    <property type="molecule type" value="Genomic_DNA"/>
</dbReference>
<dbReference type="PANTHER" id="PTHR12526">
    <property type="entry name" value="GLYCOSYLTRANSFERASE"/>
    <property type="match status" value="1"/>
</dbReference>
<gene>
    <name evidence="3" type="ORF">HFZ78_20805</name>
</gene>
<dbReference type="SUPFAM" id="SSF53756">
    <property type="entry name" value="UDP-Glycosyltransferase/glycogen phosphorylase"/>
    <property type="match status" value="1"/>
</dbReference>
<dbReference type="NCBIfam" id="NF047676">
    <property type="entry name" value="TeichurnBiosyTuaH"/>
    <property type="match status" value="1"/>
</dbReference>
<dbReference type="GO" id="GO:0016757">
    <property type="term" value="F:glycosyltransferase activity"/>
    <property type="evidence" value="ECO:0007669"/>
    <property type="project" value="UniProtKB-KW"/>
</dbReference>
<dbReference type="Gene3D" id="3.40.50.2000">
    <property type="entry name" value="Glycogen Phosphorylase B"/>
    <property type="match status" value="2"/>
</dbReference>
<accession>A0A6H1P5G6</accession>
<sequence>MKSIHIIVATGEWDQDQLRYRRHRLAEYLQNHPETKEVIWLSPTPNQKEKHNKRLSNGIYQWTIQDLFPQKVFRFGRYIDAFHKIKLQPLLLYLKKAKERYTVNLWYTFPGFPTLTNLFSWNKVVYDCSDLWTSPINGKNSILANFRKIIISSAEERIIKRADVIFCTSEYLRTRIIEKLGAEEKVFTFENGVEFNMFANDPTQMDHILPDHFDGTVLGFIGGIKPKLDFDLIQEVAQKKREWLFLFVGPDGTNDHPKFKNLLTERNVLWTGSVAPSEVPKYMNLIDIGIMPYKSSQYNQAVFPLKLFEFLAAGKSVIGMHLPSTKKYAEQSVYALLDTNDSSQFISACEHLESIKSHENYILRRKTLAKTKNWNEVFEDMFQLV</sequence>
<dbReference type="Proteomes" id="UP000501868">
    <property type="component" value="Chromosome"/>
</dbReference>
<organism evidence="3 4">
    <name type="scientific">Priestia megaterium</name>
    <name type="common">Bacillus megaterium</name>
    <dbReference type="NCBI Taxonomy" id="1404"/>
    <lineage>
        <taxon>Bacteria</taxon>
        <taxon>Bacillati</taxon>
        <taxon>Bacillota</taxon>
        <taxon>Bacilli</taxon>
        <taxon>Bacillales</taxon>
        <taxon>Bacillaceae</taxon>
        <taxon>Priestia</taxon>
    </lineage>
</organism>
<dbReference type="AlphaFoldDB" id="A0A6H1P5G6"/>
<dbReference type="PANTHER" id="PTHR12526:SF629">
    <property type="entry name" value="TEICHURONIC ACID BIOSYNTHESIS GLYCOSYLTRANSFERASE TUAH-RELATED"/>
    <property type="match status" value="1"/>
</dbReference>
<proteinExistence type="predicted"/>
<dbReference type="Pfam" id="PF13692">
    <property type="entry name" value="Glyco_trans_1_4"/>
    <property type="match status" value="1"/>
</dbReference>
<reference evidence="3 4" key="1">
    <citation type="submission" date="2020-04" db="EMBL/GenBank/DDBJ databases">
        <title>Genome-Wide Identification of 5-Methylcytosine Sites in Bacterial Genomes By High-Throughput Sequencing of MspJI Restriction Fragments.</title>
        <authorList>
            <person name="Wu V."/>
        </authorList>
    </citation>
    <scope>NUCLEOTIDE SEQUENCE [LARGE SCALE GENOMIC DNA]</scope>
    <source>
        <strain evidence="3 4">S2</strain>
    </source>
</reference>
<protein>
    <submittedName>
        <fullName evidence="3">Glycosyltransferase family 1 protein</fullName>
    </submittedName>
</protein>
<evidence type="ECO:0000256" key="1">
    <source>
        <dbReference type="ARBA" id="ARBA00022676"/>
    </source>
</evidence>
<evidence type="ECO:0000256" key="2">
    <source>
        <dbReference type="ARBA" id="ARBA00022679"/>
    </source>
</evidence>
<evidence type="ECO:0000313" key="4">
    <source>
        <dbReference type="Proteomes" id="UP000501868"/>
    </source>
</evidence>
<keyword evidence="1" id="KW-0328">Glycosyltransferase</keyword>
<evidence type="ECO:0000313" key="3">
    <source>
        <dbReference type="EMBL" id="QIZ08844.1"/>
    </source>
</evidence>
<reference evidence="3 4" key="2">
    <citation type="submission" date="2020-04" db="EMBL/GenBank/DDBJ databases">
        <authorList>
            <person name="Fomenkov A."/>
            <person name="Anton B.P."/>
            <person name="Roberts R.J."/>
        </authorList>
    </citation>
    <scope>NUCLEOTIDE SEQUENCE [LARGE SCALE GENOMIC DNA]</scope>
    <source>
        <strain evidence="3 4">S2</strain>
    </source>
</reference>
<keyword evidence="2 3" id="KW-0808">Transferase</keyword>